<dbReference type="AlphaFoldDB" id="A0A165IFI0"/>
<sequence>MSAVSFGPGMRVTANDGGRATKGVVQSLHRLADGTTMATVALDTGKTITVAAATLARA</sequence>
<proteinExistence type="predicted"/>
<evidence type="ECO:0000313" key="2">
    <source>
        <dbReference type="Proteomes" id="UP000077266"/>
    </source>
</evidence>
<gene>
    <name evidence="1" type="ORF">EXIGLDRAFT_768108</name>
</gene>
<name>A0A165IFI0_EXIGL</name>
<dbReference type="Proteomes" id="UP000077266">
    <property type="component" value="Unassembled WGS sequence"/>
</dbReference>
<reference evidence="1 2" key="1">
    <citation type="journal article" date="2016" name="Mol. Biol. Evol.">
        <title>Comparative Genomics of Early-Diverging Mushroom-Forming Fungi Provides Insights into the Origins of Lignocellulose Decay Capabilities.</title>
        <authorList>
            <person name="Nagy L.G."/>
            <person name="Riley R."/>
            <person name="Tritt A."/>
            <person name="Adam C."/>
            <person name="Daum C."/>
            <person name="Floudas D."/>
            <person name="Sun H."/>
            <person name="Yadav J.S."/>
            <person name="Pangilinan J."/>
            <person name="Larsson K.H."/>
            <person name="Matsuura K."/>
            <person name="Barry K."/>
            <person name="Labutti K."/>
            <person name="Kuo R."/>
            <person name="Ohm R.A."/>
            <person name="Bhattacharya S.S."/>
            <person name="Shirouzu T."/>
            <person name="Yoshinaga Y."/>
            <person name="Martin F.M."/>
            <person name="Grigoriev I.V."/>
            <person name="Hibbett D.S."/>
        </authorList>
    </citation>
    <scope>NUCLEOTIDE SEQUENCE [LARGE SCALE GENOMIC DNA]</scope>
    <source>
        <strain evidence="1 2">HHB12029</strain>
    </source>
</reference>
<organism evidence="1 2">
    <name type="scientific">Exidia glandulosa HHB12029</name>
    <dbReference type="NCBI Taxonomy" id="1314781"/>
    <lineage>
        <taxon>Eukaryota</taxon>
        <taxon>Fungi</taxon>
        <taxon>Dikarya</taxon>
        <taxon>Basidiomycota</taxon>
        <taxon>Agaricomycotina</taxon>
        <taxon>Agaricomycetes</taxon>
        <taxon>Auriculariales</taxon>
        <taxon>Exidiaceae</taxon>
        <taxon>Exidia</taxon>
    </lineage>
</organism>
<evidence type="ECO:0008006" key="3">
    <source>
        <dbReference type="Google" id="ProtNLM"/>
    </source>
</evidence>
<accession>A0A165IFI0</accession>
<keyword evidence="2" id="KW-1185">Reference proteome</keyword>
<protein>
    <recommendedName>
        <fullName evidence="3">Hypervirulence associated protein TUDOR domain-containing protein</fullName>
    </recommendedName>
</protein>
<dbReference type="EMBL" id="KV425991">
    <property type="protein sequence ID" value="KZV93332.1"/>
    <property type="molecule type" value="Genomic_DNA"/>
</dbReference>
<dbReference type="InParanoid" id="A0A165IFI0"/>
<evidence type="ECO:0000313" key="1">
    <source>
        <dbReference type="EMBL" id="KZV93332.1"/>
    </source>
</evidence>